<accession>A0ABP8UAK4</accession>
<proteinExistence type="predicted"/>
<dbReference type="Proteomes" id="UP001501442">
    <property type="component" value="Unassembled WGS sequence"/>
</dbReference>
<gene>
    <name evidence="1" type="ORF">GCM10023196_036390</name>
</gene>
<dbReference type="EMBL" id="BAABHK010000004">
    <property type="protein sequence ID" value="GAA4626775.1"/>
    <property type="molecule type" value="Genomic_DNA"/>
</dbReference>
<organism evidence="1 2">
    <name type="scientific">Actinoallomurus vinaceus</name>
    <dbReference type="NCBI Taxonomy" id="1080074"/>
    <lineage>
        <taxon>Bacteria</taxon>
        <taxon>Bacillati</taxon>
        <taxon>Actinomycetota</taxon>
        <taxon>Actinomycetes</taxon>
        <taxon>Streptosporangiales</taxon>
        <taxon>Thermomonosporaceae</taxon>
        <taxon>Actinoallomurus</taxon>
    </lineage>
</organism>
<protein>
    <submittedName>
        <fullName evidence="1">Uncharacterized protein</fullName>
    </submittedName>
</protein>
<evidence type="ECO:0000313" key="1">
    <source>
        <dbReference type="EMBL" id="GAA4626775.1"/>
    </source>
</evidence>
<name>A0ABP8UAK4_9ACTN</name>
<sequence>MAKRSHGDILDWELGKVRVLSKKCGTCILRPGNLMHLAPGRLQEIVEANLRAQALLTCHQTLPDGDHPEVPPAACAGFWDSYHLRTVVGLLAEDIGIVRVDPPEPFTGDEGEG</sequence>
<comment type="caution">
    <text evidence="1">The sequence shown here is derived from an EMBL/GenBank/DDBJ whole genome shotgun (WGS) entry which is preliminary data.</text>
</comment>
<evidence type="ECO:0000313" key="2">
    <source>
        <dbReference type="Proteomes" id="UP001501442"/>
    </source>
</evidence>
<reference evidence="2" key="1">
    <citation type="journal article" date="2019" name="Int. J. Syst. Evol. Microbiol.">
        <title>The Global Catalogue of Microorganisms (GCM) 10K type strain sequencing project: providing services to taxonomists for standard genome sequencing and annotation.</title>
        <authorList>
            <consortium name="The Broad Institute Genomics Platform"/>
            <consortium name="The Broad Institute Genome Sequencing Center for Infectious Disease"/>
            <person name="Wu L."/>
            <person name="Ma J."/>
        </authorList>
    </citation>
    <scope>NUCLEOTIDE SEQUENCE [LARGE SCALE GENOMIC DNA]</scope>
    <source>
        <strain evidence="2">JCM 17939</strain>
    </source>
</reference>
<dbReference type="RefSeq" id="WP_345432026.1">
    <property type="nucleotide sequence ID" value="NZ_BAABHK010000004.1"/>
</dbReference>
<keyword evidence="2" id="KW-1185">Reference proteome</keyword>